<feature type="domain" description="Thioredoxin-like fold" evidence="1">
    <location>
        <begin position="85"/>
        <end position="158"/>
    </location>
</feature>
<sequence>MSSKVKMLWVGNGQVGLVGLDEVLEQTKAKALTGEAIKQFLLNETRKRNYVPESAEDEYAEALMREYRRYCGESVDEVPPGVLFVEVLGPGCPECDHMELEVKNVLSDLGIGGHVEHVRDREKMKKYKVFGGPGLVINGKLKAAGRVPSRKELEKWLKEAEVK</sequence>
<accession>A0A523UU20</accession>
<dbReference type="EMBL" id="SOJN01000070">
    <property type="protein sequence ID" value="TET46015.1"/>
    <property type="molecule type" value="Genomic_DNA"/>
</dbReference>
<evidence type="ECO:0000259" key="1">
    <source>
        <dbReference type="Pfam" id="PF13192"/>
    </source>
</evidence>
<dbReference type="PANTHER" id="PTHR36450:SF1">
    <property type="entry name" value="THIOREDOXIN"/>
    <property type="match status" value="1"/>
</dbReference>
<protein>
    <submittedName>
        <fullName evidence="2">Thioredoxin family protein</fullName>
    </submittedName>
</protein>
<proteinExistence type="predicted"/>
<dbReference type="InterPro" id="IPR012336">
    <property type="entry name" value="Thioredoxin-like_fold"/>
</dbReference>
<comment type="caution">
    <text evidence="2">The sequence shown here is derived from an EMBL/GenBank/DDBJ whole genome shotgun (WGS) entry which is preliminary data.</text>
</comment>
<dbReference type="InterPro" id="IPR036249">
    <property type="entry name" value="Thioredoxin-like_sf"/>
</dbReference>
<dbReference type="NCBIfam" id="TIGR00412">
    <property type="entry name" value="redox_disulf_2"/>
    <property type="match status" value="1"/>
</dbReference>
<reference evidence="2 3" key="1">
    <citation type="submission" date="2019-03" db="EMBL/GenBank/DDBJ databases">
        <title>Metabolic potential of uncultured bacteria and archaea associated with petroleum seepage in deep-sea sediments.</title>
        <authorList>
            <person name="Dong X."/>
            <person name="Hubert C."/>
        </authorList>
    </citation>
    <scope>NUCLEOTIDE SEQUENCE [LARGE SCALE GENOMIC DNA]</scope>
    <source>
        <strain evidence="2">E44_bin18</strain>
    </source>
</reference>
<organism evidence="2 3">
    <name type="scientific">candidate division TA06 bacterium</name>
    <dbReference type="NCBI Taxonomy" id="2250710"/>
    <lineage>
        <taxon>Bacteria</taxon>
        <taxon>Bacteria division TA06</taxon>
    </lineage>
</organism>
<dbReference type="Gene3D" id="3.40.30.10">
    <property type="entry name" value="Glutaredoxin"/>
    <property type="match status" value="1"/>
</dbReference>
<dbReference type="SUPFAM" id="SSF52833">
    <property type="entry name" value="Thioredoxin-like"/>
    <property type="match status" value="1"/>
</dbReference>
<dbReference type="Pfam" id="PF13192">
    <property type="entry name" value="Thioredoxin_3"/>
    <property type="match status" value="1"/>
</dbReference>
<dbReference type="InterPro" id="IPR005243">
    <property type="entry name" value="THIRX-like_proc"/>
</dbReference>
<dbReference type="PANTHER" id="PTHR36450">
    <property type="entry name" value="THIOREDOXIN"/>
    <property type="match status" value="1"/>
</dbReference>
<evidence type="ECO:0000313" key="2">
    <source>
        <dbReference type="EMBL" id="TET46015.1"/>
    </source>
</evidence>
<dbReference type="AlphaFoldDB" id="A0A523UU20"/>
<name>A0A523UU20_UNCT6</name>
<gene>
    <name evidence="2" type="ORF">E3J62_05615</name>
</gene>
<evidence type="ECO:0000313" key="3">
    <source>
        <dbReference type="Proteomes" id="UP000315525"/>
    </source>
</evidence>
<dbReference type="Proteomes" id="UP000315525">
    <property type="component" value="Unassembled WGS sequence"/>
</dbReference>